<comment type="caution">
    <text evidence="3">The sequence shown here is derived from an EMBL/GenBank/DDBJ whole genome shotgun (WGS) entry which is preliminary data.</text>
</comment>
<dbReference type="PANTHER" id="PTHR46401">
    <property type="entry name" value="GLYCOSYLTRANSFERASE WBBK-RELATED"/>
    <property type="match status" value="1"/>
</dbReference>
<dbReference type="SUPFAM" id="SSF53756">
    <property type="entry name" value="UDP-Glycosyltransferase/glycogen phosphorylase"/>
    <property type="match status" value="1"/>
</dbReference>
<proteinExistence type="predicted"/>
<gene>
    <name evidence="3" type="ORF">O6P32_06970</name>
</gene>
<accession>A0ABT4PHC0</accession>
<sequence>MKNLLIFHSALAPYRLDFFNTLADNYNCHIVFLSRNNRNQPFNQKELLSKARFTYSFMDIKIVIKNRDFNIGYLYHIIKYKPDIIIGGEYGLPVLIPYFYKKLFRQKYTIYTICDDSLKIAQECKGIRAKLRSYLVHKLDGFIFISSQVSQWYKENFKIKKKIIVFPIIKEENNYQLQLKKSLPISISFQDKFKLKGKKIILYIGRLTEVKNLNLLINAYKQIANPNYTLILVGEGNQKKQLQEKVQKLNLSNQVLFVGRYEGNELYAWYNLANIFVLPSVYEPFGAVTAEALQAGCPVLCSQNAGSAELIKNNINGHLFDPQNENQLAILLKEYINNAPNINLNQIRSSILITTFESCKNKLIQSLK</sequence>
<evidence type="ECO:0000259" key="2">
    <source>
        <dbReference type="Pfam" id="PF00534"/>
    </source>
</evidence>
<keyword evidence="1" id="KW-0808">Transferase</keyword>
<dbReference type="Pfam" id="PF00534">
    <property type="entry name" value="Glycos_transf_1"/>
    <property type="match status" value="1"/>
</dbReference>
<dbReference type="InterPro" id="IPR001296">
    <property type="entry name" value="Glyco_trans_1"/>
</dbReference>
<dbReference type="Proteomes" id="UP001141933">
    <property type="component" value="Unassembled WGS sequence"/>
</dbReference>
<name>A0ABT4PHC0_9BACT</name>
<dbReference type="EMBL" id="JAPZVM010000004">
    <property type="protein sequence ID" value="MCZ8372452.1"/>
    <property type="molecule type" value="Genomic_DNA"/>
</dbReference>
<organism evidence="3 4">
    <name type="scientific">Phocaeicola acetigenes</name>
    <dbReference type="NCBI Taxonomy" id="3016083"/>
    <lineage>
        <taxon>Bacteria</taxon>
        <taxon>Pseudomonadati</taxon>
        <taxon>Bacteroidota</taxon>
        <taxon>Bacteroidia</taxon>
        <taxon>Bacteroidales</taxon>
        <taxon>Bacteroidaceae</taxon>
        <taxon>Phocaeicola</taxon>
    </lineage>
</organism>
<evidence type="ECO:0000313" key="3">
    <source>
        <dbReference type="EMBL" id="MCZ8372452.1"/>
    </source>
</evidence>
<dbReference type="PANTHER" id="PTHR46401:SF2">
    <property type="entry name" value="GLYCOSYLTRANSFERASE WBBK-RELATED"/>
    <property type="match status" value="1"/>
</dbReference>
<feature type="domain" description="Glycosyl transferase family 1" evidence="2">
    <location>
        <begin position="190"/>
        <end position="339"/>
    </location>
</feature>
<keyword evidence="4" id="KW-1185">Reference proteome</keyword>
<dbReference type="RefSeq" id="WP_269877659.1">
    <property type="nucleotide sequence ID" value="NZ_JAPZVM010000004.1"/>
</dbReference>
<evidence type="ECO:0000313" key="4">
    <source>
        <dbReference type="Proteomes" id="UP001141933"/>
    </source>
</evidence>
<evidence type="ECO:0000256" key="1">
    <source>
        <dbReference type="ARBA" id="ARBA00022679"/>
    </source>
</evidence>
<reference evidence="3" key="1">
    <citation type="submission" date="2022-12" db="EMBL/GenBank/DDBJ databases">
        <title>Phocaeicola acetigenes sp. nov., isolated feces from a healthy human.</title>
        <authorList>
            <person name="Do H."/>
            <person name="Ha Y.B."/>
            <person name="Kim J.-S."/>
            <person name="Suh M.K."/>
            <person name="Kim H.S."/>
            <person name="Lee J.-S."/>
        </authorList>
    </citation>
    <scope>NUCLEOTIDE SEQUENCE</scope>
    <source>
        <strain evidence="3">KGMB11183</strain>
    </source>
</reference>
<dbReference type="Gene3D" id="3.40.50.2000">
    <property type="entry name" value="Glycogen Phosphorylase B"/>
    <property type="match status" value="2"/>
</dbReference>
<dbReference type="CDD" id="cd03801">
    <property type="entry name" value="GT4_PimA-like"/>
    <property type="match status" value="1"/>
</dbReference>
<protein>
    <submittedName>
        <fullName evidence="3">Glycosyltransferase family 4 protein</fullName>
    </submittedName>
</protein>